<keyword evidence="1" id="KW-0812">Transmembrane</keyword>
<proteinExistence type="predicted"/>
<evidence type="ECO:0000313" key="2">
    <source>
        <dbReference type="EMBL" id="KAE9396825.1"/>
    </source>
</evidence>
<dbReference type="InterPro" id="IPR014710">
    <property type="entry name" value="RmlC-like_jellyroll"/>
</dbReference>
<evidence type="ECO:0000313" key="3">
    <source>
        <dbReference type="Proteomes" id="UP000799118"/>
    </source>
</evidence>
<dbReference type="SUPFAM" id="SSF51182">
    <property type="entry name" value="RmlC-like cupins"/>
    <property type="match status" value="1"/>
</dbReference>
<keyword evidence="1" id="KW-1133">Transmembrane helix</keyword>
<sequence>MAGYSDTMNVAKGVTMTFEPQIRLIKINGDADDDDFLVPTHWHEDHDEIITVLEGKLQVTLGSEVKVCTSESGEAFVPRGILHSLKGFKGVRCVFTERTNPSDFDKKELFFRNLFAMPDWMTGGSLLPTMQVFHHGDMFPAFPVHLKWLEKAFVIILGGYIAPLLGYRLTYESLKKT</sequence>
<feature type="transmembrane region" description="Helical" evidence="1">
    <location>
        <begin position="114"/>
        <end position="133"/>
    </location>
</feature>
<feature type="transmembrane region" description="Helical" evidence="1">
    <location>
        <begin position="153"/>
        <end position="171"/>
    </location>
</feature>
<dbReference type="EMBL" id="ML769507">
    <property type="protein sequence ID" value="KAE9396825.1"/>
    <property type="molecule type" value="Genomic_DNA"/>
</dbReference>
<dbReference type="AlphaFoldDB" id="A0A6A4HIW4"/>
<accession>A0A6A4HIW4</accession>
<evidence type="ECO:0000256" key="1">
    <source>
        <dbReference type="SAM" id="Phobius"/>
    </source>
</evidence>
<dbReference type="Proteomes" id="UP000799118">
    <property type="component" value="Unassembled WGS sequence"/>
</dbReference>
<gene>
    <name evidence="2" type="ORF">BT96DRAFT_921871</name>
</gene>
<keyword evidence="1" id="KW-0472">Membrane</keyword>
<reference evidence="2" key="1">
    <citation type="journal article" date="2019" name="Environ. Microbiol.">
        <title>Fungal ecological strategies reflected in gene transcription - a case study of two litter decomposers.</title>
        <authorList>
            <person name="Barbi F."/>
            <person name="Kohler A."/>
            <person name="Barry K."/>
            <person name="Baskaran P."/>
            <person name="Daum C."/>
            <person name="Fauchery L."/>
            <person name="Ihrmark K."/>
            <person name="Kuo A."/>
            <person name="LaButti K."/>
            <person name="Lipzen A."/>
            <person name="Morin E."/>
            <person name="Grigoriev I.V."/>
            <person name="Henrissat B."/>
            <person name="Lindahl B."/>
            <person name="Martin F."/>
        </authorList>
    </citation>
    <scope>NUCLEOTIDE SEQUENCE</scope>
    <source>
        <strain evidence="2">JB14</strain>
    </source>
</reference>
<name>A0A6A4HIW4_9AGAR</name>
<dbReference type="InterPro" id="IPR011051">
    <property type="entry name" value="RmlC_Cupin_sf"/>
</dbReference>
<dbReference type="OrthoDB" id="504210at2759"/>
<protein>
    <submittedName>
        <fullName evidence="2">Uncharacterized protein</fullName>
    </submittedName>
</protein>
<dbReference type="Gene3D" id="2.60.120.10">
    <property type="entry name" value="Jelly Rolls"/>
    <property type="match status" value="1"/>
</dbReference>
<keyword evidence="3" id="KW-1185">Reference proteome</keyword>
<organism evidence="2 3">
    <name type="scientific">Gymnopus androsaceus JB14</name>
    <dbReference type="NCBI Taxonomy" id="1447944"/>
    <lineage>
        <taxon>Eukaryota</taxon>
        <taxon>Fungi</taxon>
        <taxon>Dikarya</taxon>
        <taxon>Basidiomycota</taxon>
        <taxon>Agaricomycotina</taxon>
        <taxon>Agaricomycetes</taxon>
        <taxon>Agaricomycetidae</taxon>
        <taxon>Agaricales</taxon>
        <taxon>Marasmiineae</taxon>
        <taxon>Omphalotaceae</taxon>
        <taxon>Gymnopus</taxon>
    </lineage>
</organism>